<evidence type="ECO:0000313" key="3">
    <source>
        <dbReference type="WBParaSite" id="PgB05_g151_t05"/>
    </source>
</evidence>
<dbReference type="WBParaSite" id="PgB05_g151_t05">
    <property type="protein sequence ID" value="PgB05_g151_t05"/>
    <property type="gene ID" value="PgB05_g151"/>
</dbReference>
<dbReference type="SUPFAM" id="SSF55120">
    <property type="entry name" value="Pseudouridine synthase"/>
    <property type="match status" value="1"/>
</dbReference>
<evidence type="ECO:0000313" key="2">
    <source>
        <dbReference type="Proteomes" id="UP000887569"/>
    </source>
</evidence>
<keyword evidence="2" id="KW-1185">Reference proteome</keyword>
<proteinExistence type="predicted"/>
<dbReference type="AlphaFoldDB" id="A0A914ZJT2"/>
<dbReference type="GO" id="GO:0009982">
    <property type="term" value="F:pseudouridine synthase activity"/>
    <property type="evidence" value="ECO:0007669"/>
    <property type="project" value="InterPro"/>
</dbReference>
<accession>A0A914ZJT2</accession>
<protein>
    <submittedName>
        <fullName evidence="3">Pseudouridine synthase RsuA/RluA-like domain-containing protein</fullName>
    </submittedName>
</protein>
<dbReference type="GO" id="GO:0001522">
    <property type="term" value="P:pseudouridine synthesis"/>
    <property type="evidence" value="ECO:0007669"/>
    <property type="project" value="InterPro"/>
</dbReference>
<organism evidence="2 3">
    <name type="scientific">Parascaris univalens</name>
    <name type="common">Nematode worm</name>
    <dbReference type="NCBI Taxonomy" id="6257"/>
    <lineage>
        <taxon>Eukaryota</taxon>
        <taxon>Metazoa</taxon>
        <taxon>Ecdysozoa</taxon>
        <taxon>Nematoda</taxon>
        <taxon>Chromadorea</taxon>
        <taxon>Rhabditida</taxon>
        <taxon>Spirurina</taxon>
        <taxon>Ascaridomorpha</taxon>
        <taxon>Ascaridoidea</taxon>
        <taxon>Ascarididae</taxon>
        <taxon>Parascaris</taxon>
    </lineage>
</organism>
<sequence length="415" mass="46576">MRKNASTGKLNSAQDEVKFNWKMRIHLWRLMLRDGSKCCGVHSNFLSTSVASEHLVKAAMSPRTPSNLNELLSMLTSETILHEPGRFVIVNKPFGVSCVGYKQKNGGVFPESRFDRKNASEEDTNDDIQRDSHSRNSLTIEAALPFLAERFREPNLSFCIGLKRYVSGAVVLPASVRDFGSIIESVQLCALPEYGYHHRALAICVGKPAEERGKLSGYATFETVRDHSEYVFKPGAKAKLRARAGKYAVAGEMEYRLLASKYGCSLMDISFSKFGRHLPRLMLTELLCPVLGDSMYMRRIVDIDGVATLIPPSRVYRAKRHPMDSSALLSRLNISQADIHTKLPLFIHVYRSLFPRYGCSKKSKQRVDLVASAPLPAHMVAMLKCVEMWDAAVRHLNTVAEEDSPEKRFASEGRF</sequence>
<dbReference type="Gene3D" id="3.30.2350.10">
    <property type="entry name" value="Pseudouridine synthase"/>
    <property type="match status" value="1"/>
</dbReference>
<dbReference type="InterPro" id="IPR020103">
    <property type="entry name" value="PsdUridine_synth_cat_dom_sf"/>
</dbReference>
<evidence type="ECO:0000256" key="1">
    <source>
        <dbReference type="SAM" id="MobiDB-lite"/>
    </source>
</evidence>
<dbReference type="GO" id="GO:0003723">
    <property type="term" value="F:RNA binding"/>
    <property type="evidence" value="ECO:0007669"/>
    <property type="project" value="InterPro"/>
</dbReference>
<reference evidence="3" key="1">
    <citation type="submission" date="2022-11" db="UniProtKB">
        <authorList>
            <consortium name="WormBaseParasite"/>
        </authorList>
    </citation>
    <scope>IDENTIFICATION</scope>
</reference>
<dbReference type="Proteomes" id="UP000887569">
    <property type="component" value="Unplaced"/>
</dbReference>
<feature type="region of interest" description="Disordered" evidence="1">
    <location>
        <begin position="112"/>
        <end position="133"/>
    </location>
</feature>
<name>A0A914ZJT2_PARUN</name>